<dbReference type="InterPro" id="IPR041664">
    <property type="entry name" value="AAA_16"/>
</dbReference>
<evidence type="ECO:0000256" key="1">
    <source>
        <dbReference type="ARBA" id="ARBA00022741"/>
    </source>
</evidence>
<dbReference type="Pfam" id="PF00196">
    <property type="entry name" value="GerE"/>
    <property type="match status" value="1"/>
</dbReference>
<dbReference type="PANTHER" id="PTHR16305">
    <property type="entry name" value="TESTICULAR SOLUBLE ADENYLYL CYCLASE"/>
    <property type="match status" value="1"/>
</dbReference>
<dbReference type="Pfam" id="PF13191">
    <property type="entry name" value="AAA_16"/>
    <property type="match status" value="1"/>
</dbReference>
<accession>K6W4Q9</accession>
<proteinExistence type="predicted"/>
<name>K6W4Q9_9ACTN</name>
<dbReference type="Gene3D" id="1.25.40.10">
    <property type="entry name" value="Tetratricopeptide repeat domain"/>
    <property type="match status" value="1"/>
</dbReference>
<dbReference type="GO" id="GO:0005524">
    <property type="term" value="F:ATP binding"/>
    <property type="evidence" value="ECO:0007669"/>
    <property type="project" value="UniProtKB-KW"/>
</dbReference>
<dbReference type="InterPro" id="IPR011990">
    <property type="entry name" value="TPR-like_helical_dom_sf"/>
</dbReference>
<dbReference type="InterPro" id="IPR000792">
    <property type="entry name" value="Tscrpt_reg_LuxR_C"/>
</dbReference>
<dbReference type="SUPFAM" id="SSF52540">
    <property type="entry name" value="P-loop containing nucleoside triphosphate hydrolases"/>
    <property type="match status" value="1"/>
</dbReference>
<gene>
    <name evidence="4" type="ORF">GORHZ_036_00150</name>
</gene>
<dbReference type="PRINTS" id="PR00038">
    <property type="entry name" value="HTHLUXR"/>
</dbReference>
<feature type="domain" description="HTH luxR-type" evidence="3">
    <location>
        <begin position="881"/>
        <end position="946"/>
    </location>
</feature>
<dbReference type="SUPFAM" id="SSF48452">
    <property type="entry name" value="TPR-like"/>
    <property type="match status" value="1"/>
</dbReference>
<organism evidence="4 5">
    <name type="scientific">Gordonia rhizosphera NBRC 16068</name>
    <dbReference type="NCBI Taxonomy" id="1108045"/>
    <lineage>
        <taxon>Bacteria</taxon>
        <taxon>Bacillati</taxon>
        <taxon>Actinomycetota</taxon>
        <taxon>Actinomycetes</taxon>
        <taxon>Mycobacteriales</taxon>
        <taxon>Gordoniaceae</taxon>
        <taxon>Gordonia</taxon>
    </lineage>
</organism>
<sequence>MSQVIAASIAGMGNRSQLPLRERDAELALLGEALADALGGRGRVALIRGSPGVGKTRLLDAVCADADASALVLRGRGGEQERQLPLAVVRELFERPVSRADTEQRSRLFAGAAGLAAPVFDFGHGQSSSSSFAVTHGLYWLTANLAETRPLVLAVDDAHWADDASQNWLAYLIPRIEGESVLLALTVRPRELDPASRLADALASSPELVVIEPRELTAAATATVVEDLAGHAERAFCTTVHRATGGNPLLVRTLVTSLMATGVEPTARNAHRVLVAGGDRIGRIVLPRLHHLGPGSVALARAAAILGEASSLREVGELSGLDPGAAAAATDTLVAAEILRPDGSSGFTHPLMRAAVTDELGPGARSELHRRAAVLLADYGAGPEAIARHVVAMESTAEPWMVGSLRTAATLSMARGAPGAAIPYLERALSERPTESERAQILLELGSAGLRAENPEATRWLELAVRTATSATQRGQAVFALVDAATYRGEDSPDEVWAAAADADGDQRLALDALRTMMGYGFWDAPPIPPAQRPRRPIPEGKTWAECTWLAAVAFQALMDCAPASQVLDLAERALGDGVLLAGNPDAWAHAWAALCLLRAGRLSHAFAAVDEALGHALGTGALIQFEWNSTLRAQAHLQLGRLTEAEADIETSIQADHEHGWVLGRQAKTAVLVGILAQRYGPMRAAEVLAARGEGPKERRLSVLDLTEVEARGWLNLALGRPEAALTDLTACGSRLERWHSRRSAGFNWRAGAARCLAVLGRRDEAAALADEQLRDARAFGAAPWLGSSLSTVGTVLGGDDGIDLLREAVAVLESSEARLEHVHALHKLGVLLRHNRHPRDAREPLRQALDLAVKCGSPILADVIAEELKAAGARPRRRSVTGVEALTASENRVARLAADGMTNTEIAQSMFVTRKAVEKHLGNAYRKLSISSRTELPGVLAANG</sequence>
<protein>
    <submittedName>
        <fullName evidence="4">Putative regulatory protein</fullName>
    </submittedName>
</protein>
<evidence type="ECO:0000313" key="5">
    <source>
        <dbReference type="Proteomes" id="UP000008363"/>
    </source>
</evidence>
<dbReference type="SUPFAM" id="SSF46894">
    <property type="entry name" value="C-terminal effector domain of the bipartite response regulators"/>
    <property type="match status" value="1"/>
</dbReference>
<keyword evidence="1" id="KW-0547">Nucleotide-binding</keyword>
<dbReference type="SMART" id="SM00421">
    <property type="entry name" value="HTH_LUXR"/>
    <property type="match status" value="1"/>
</dbReference>
<dbReference type="EMBL" id="BAHC01000036">
    <property type="protein sequence ID" value="GAB88691.1"/>
    <property type="molecule type" value="Genomic_DNA"/>
</dbReference>
<dbReference type="PROSITE" id="PS50043">
    <property type="entry name" value="HTH_LUXR_2"/>
    <property type="match status" value="1"/>
</dbReference>
<dbReference type="GO" id="GO:0006355">
    <property type="term" value="P:regulation of DNA-templated transcription"/>
    <property type="evidence" value="ECO:0007669"/>
    <property type="project" value="InterPro"/>
</dbReference>
<evidence type="ECO:0000313" key="4">
    <source>
        <dbReference type="EMBL" id="GAB88691.1"/>
    </source>
</evidence>
<keyword evidence="2" id="KW-0067">ATP-binding</keyword>
<dbReference type="InterPro" id="IPR036388">
    <property type="entry name" value="WH-like_DNA-bd_sf"/>
</dbReference>
<evidence type="ECO:0000256" key="2">
    <source>
        <dbReference type="ARBA" id="ARBA00022840"/>
    </source>
</evidence>
<dbReference type="Proteomes" id="UP000008363">
    <property type="component" value="Unassembled WGS sequence"/>
</dbReference>
<dbReference type="CDD" id="cd06170">
    <property type="entry name" value="LuxR_C_like"/>
    <property type="match status" value="1"/>
</dbReference>
<dbReference type="STRING" id="1108045.GORHZ_036_00150"/>
<comment type="caution">
    <text evidence="4">The sequence shown here is derived from an EMBL/GenBank/DDBJ whole genome shotgun (WGS) entry which is preliminary data.</text>
</comment>
<dbReference type="PANTHER" id="PTHR16305:SF35">
    <property type="entry name" value="TRANSCRIPTIONAL ACTIVATOR DOMAIN"/>
    <property type="match status" value="1"/>
</dbReference>
<keyword evidence="5" id="KW-1185">Reference proteome</keyword>
<dbReference type="GO" id="GO:0004016">
    <property type="term" value="F:adenylate cyclase activity"/>
    <property type="evidence" value="ECO:0007669"/>
    <property type="project" value="TreeGrafter"/>
</dbReference>
<reference evidence="4 5" key="1">
    <citation type="submission" date="2012-08" db="EMBL/GenBank/DDBJ databases">
        <title>Whole genome shotgun sequence of Gordonia rhizosphera NBRC 16068.</title>
        <authorList>
            <person name="Takarada H."/>
            <person name="Isaki S."/>
            <person name="Hosoyama A."/>
            <person name="Tsuchikane K."/>
            <person name="Katsumata H."/>
            <person name="Baba S."/>
            <person name="Ohji S."/>
            <person name="Yamazaki S."/>
            <person name="Fujita N."/>
        </authorList>
    </citation>
    <scope>NUCLEOTIDE SEQUENCE [LARGE SCALE GENOMIC DNA]</scope>
    <source>
        <strain evidence="4 5">NBRC 16068</strain>
    </source>
</reference>
<evidence type="ECO:0000259" key="3">
    <source>
        <dbReference type="PROSITE" id="PS50043"/>
    </source>
</evidence>
<dbReference type="AlphaFoldDB" id="K6W4Q9"/>
<dbReference type="eggNOG" id="COG2909">
    <property type="taxonomic scope" value="Bacteria"/>
</dbReference>
<dbReference type="Gene3D" id="1.10.10.10">
    <property type="entry name" value="Winged helix-like DNA-binding domain superfamily/Winged helix DNA-binding domain"/>
    <property type="match status" value="1"/>
</dbReference>
<dbReference type="GO" id="GO:0003677">
    <property type="term" value="F:DNA binding"/>
    <property type="evidence" value="ECO:0007669"/>
    <property type="project" value="InterPro"/>
</dbReference>
<dbReference type="GO" id="GO:0005737">
    <property type="term" value="C:cytoplasm"/>
    <property type="evidence" value="ECO:0007669"/>
    <property type="project" value="TreeGrafter"/>
</dbReference>
<dbReference type="InterPro" id="IPR027417">
    <property type="entry name" value="P-loop_NTPase"/>
</dbReference>
<dbReference type="InterPro" id="IPR016032">
    <property type="entry name" value="Sig_transdc_resp-reg_C-effctor"/>
</dbReference>